<feature type="domain" description="PARP catalytic" evidence="6">
    <location>
        <begin position="804"/>
        <end position="865"/>
    </location>
</feature>
<evidence type="ECO:0000256" key="1">
    <source>
        <dbReference type="ARBA" id="ARBA00022676"/>
    </source>
</evidence>
<keyword evidence="2" id="KW-0808">Transferase</keyword>
<dbReference type="InterPro" id="IPR012317">
    <property type="entry name" value="Poly(ADP-ribose)pol_cat_dom"/>
</dbReference>
<feature type="compositionally biased region" description="Low complexity" evidence="5">
    <location>
        <begin position="407"/>
        <end position="420"/>
    </location>
</feature>
<gene>
    <name evidence="7" type="ORF">PG994_001161</name>
</gene>
<organism evidence="7 8">
    <name type="scientific">Apiospora phragmitis</name>
    <dbReference type="NCBI Taxonomy" id="2905665"/>
    <lineage>
        <taxon>Eukaryota</taxon>
        <taxon>Fungi</taxon>
        <taxon>Dikarya</taxon>
        <taxon>Ascomycota</taxon>
        <taxon>Pezizomycotina</taxon>
        <taxon>Sordariomycetes</taxon>
        <taxon>Xylariomycetidae</taxon>
        <taxon>Amphisphaeriales</taxon>
        <taxon>Apiosporaceae</taxon>
        <taxon>Apiospora</taxon>
    </lineage>
</organism>
<name>A0ABR1WSQ5_9PEZI</name>
<dbReference type="InterPro" id="IPR016135">
    <property type="entry name" value="UBQ-conjugating_enzyme/RWD"/>
</dbReference>
<comment type="caution">
    <text evidence="7">The sequence shown here is derived from an EMBL/GenBank/DDBJ whole genome shotgun (WGS) entry which is preliminary data.</text>
</comment>
<dbReference type="GeneID" id="92085633"/>
<dbReference type="Gene3D" id="3.10.110.10">
    <property type="entry name" value="Ubiquitin Conjugating Enzyme"/>
    <property type="match status" value="1"/>
</dbReference>
<dbReference type="Gene3D" id="3.90.228.10">
    <property type="match status" value="1"/>
</dbReference>
<keyword evidence="8" id="KW-1185">Reference proteome</keyword>
<evidence type="ECO:0000313" key="8">
    <source>
        <dbReference type="Proteomes" id="UP001480595"/>
    </source>
</evidence>
<keyword evidence="1" id="KW-0328">Glycosyltransferase</keyword>
<evidence type="ECO:0000256" key="2">
    <source>
        <dbReference type="ARBA" id="ARBA00022679"/>
    </source>
</evidence>
<evidence type="ECO:0000256" key="5">
    <source>
        <dbReference type="SAM" id="MobiDB-lite"/>
    </source>
</evidence>
<dbReference type="SUPFAM" id="SSF56399">
    <property type="entry name" value="ADP-ribosylation"/>
    <property type="match status" value="1"/>
</dbReference>
<dbReference type="Proteomes" id="UP001480595">
    <property type="component" value="Unassembled WGS sequence"/>
</dbReference>
<proteinExistence type="predicted"/>
<accession>A0ABR1WSQ5</accession>
<dbReference type="PANTHER" id="PTHR21328">
    <property type="entry name" value="POLY ADP-RIBOSE POLYMERASE FAMILY, MEMBER PARP"/>
    <property type="match status" value="1"/>
</dbReference>
<feature type="region of interest" description="Disordered" evidence="5">
    <location>
        <begin position="406"/>
        <end position="425"/>
    </location>
</feature>
<protein>
    <recommendedName>
        <fullName evidence="6">PARP catalytic domain-containing protein</fullName>
    </recommendedName>
</protein>
<keyword evidence="3" id="KW-0548">Nucleotidyltransferase</keyword>
<sequence>MEKVIGEHVIASPSRPRNILSKVVASFGDHKKHRAVGRPWLRQQVSKHERLRPKYQADLESASGKDIVGISAISKADAEGQFAFTFSHPLLARLDHVEVQVVPNEWSSYPAEHSFLAYAITEIPGALVEPLDSFFIQSSGLRVQEALAALSQGFISALAGGPAAAGTQPDENGGDQFMTDIDNGSESGSEFGGFDYCTDEDDEDEVFGLGSNEDRQTSTYVTAKVGQEVVGRIRRDFRTARAAGFKVGVLCGFEETVENNIVSLSVRVDKLCLSSETLEAWNITLDDYIVLLIRYDRHYTTLEEAYHQGAGLSNMKFCLRKYRRYKPSLHHALKAFHSDITTRSKATDSSDETESTLSELSLLGIGQSIDAFMDADFVPLLKLRQDLGLSWDQANKELANMSRNMVSGKSSSNMSGISSSETPSHDVDHMKLPAFIAKDHFKSEQELSLPLIAAQFAMRYFVRCTDYCMVCHQQVEGNFEALKPYVCGNSLCLFQYMSMGLGPSVNQEIRNQPNVVDLLISFCYAGLRVNKSMGSSRHGVRDFPTGLNLQVPKIFKSDSMPTHSLSYMIPPYTGVAKWLDPLNAGQQKPLEESADSIMVNGVVLVDPIKGRLDRNASTLELHKSEDLDKLKEGSWIAIVAMLQTDASGTTIFHGWVEDIIGTTVKVVVVSVLPHAAAQVGEQSDVHVVLYNQNLDDLDENRKAAAILMQLETLPSVATMRSYLAANPTQQIEKWDRLTPAASKLLRWVVASNRSYIVQVDECPTEDGEPEKGLARQQEHISGVDGWLQFRFAQGSPEKEVLFQEALQQVNKPHKTILAWHGSALSNWHSIIRQGLNFEQVHNGRAHGNGVYFGHDFMTSLGYSGNRSYMYDPRSGQKPYWPNSALKIASAVSLNELVNLPEQFVANNNFCMVVQHVHWIQCRCLFVQPEPSSKAAQTETQSAGSNTTVAKRANVPEFVQDSANEAKGTSGRLFVPRGAIPTLEDKGVQQASMSLKYDALGHQDDSEGEDEEDRTFLAMTERGVDDNAATTALSSEGLAVILDTSKTDFRPFSLDLDTLPKLSPPSYAAGQAQKTLAKEIQKLQATQSSVPIHELGWFIDFDKITNMFHWIVELHSFDRDMPLAKRMAKAGVTSVVLELRFGREFPYSRRSCA</sequence>
<evidence type="ECO:0000313" key="7">
    <source>
        <dbReference type="EMBL" id="KAK8086187.1"/>
    </source>
</evidence>
<dbReference type="InterPro" id="IPR051838">
    <property type="entry name" value="ARTD_PARP"/>
</dbReference>
<evidence type="ECO:0000259" key="6">
    <source>
        <dbReference type="Pfam" id="PF00644"/>
    </source>
</evidence>
<reference evidence="7 8" key="1">
    <citation type="submission" date="2023-01" db="EMBL/GenBank/DDBJ databases">
        <title>Analysis of 21 Apiospora genomes using comparative genomics revels a genus with tremendous synthesis potential of carbohydrate active enzymes and secondary metabolites.</title>
        <authorList>
            <person name="Sorensen T."/>
        </authorList>
    </citation>
    <scope>NUCLEOTIDE SEQUENCE [LARGE SCALE GENOMIC DNA]</scope>
    <source>
        <strain evidence="7 8">CBS 135458</strain>
    </source>
</reference>
<evidence type="ECO:0000256" key="4">
    <source>
        <dbReference type="ARBA" id="ARBA00023027"/>
    </source>
</evidence>
<keyword evidence="4" id="KW-0520">NAD</keyword>
<dbReference type="Pfam" id="PF00644">
    <property type="entry name" value="PARP"/>
    <property type="match status" value="1"/>
</dbReference>
<dbReference type="EMBL" id="JAQQWL010000002">
    <property type="protein sequence ID" value="KAK8086187.1"/>
    <property type="molecule type" value="Genomic_DNA"/>
</dbReference>
<dbReference type="RefSeq" id="XP_066720711.1">
    <property type="nucleotide sequence ID" value="XM_066852570.1"/>
</dbReference>
<evidence type="ECO:0000256" key="3">
    <source>
        <dbReference type="ARBA" id="ARBA00022695"/>
    </source>
</evidence>